<dbReference type="GO" id="GO:0008568">
    <property type="term" value="F:microtubule severing ATPase activity"/>
    <property type="evidence" value="ECO:0007669"/>
    <property type="project" value="UniProtKB-EC"/>
</dbReference>
<proteinExistence type="inferred from homology"/>
<comment type="catalytic activity">
    <reaction evidence="8">
        <text>n ATP + n H2O + a microtubule = n ADP + n phosphate + (n+1) alpha/beta tubulin heterodimers.</text>
        <dbReference type="EC" id="5.6.1.1"/>
    </reaction>
</comment>
<keyword evidence="12" id="KW-1185">Reference proteome</keyword>
<dbReference type="PANTHER" id="PTHR23074">
    <property type="entry name" value="AAA DOMAIN-CONTAINING"/>
    <property type="match status" value="1"/>
</dbReference>
<dbReference type="InterPro" id="IPR041569">
    <property type="entry name" value="AAA_lid_3"/>
</dbReference>
<comment type="similarity">
    <text evidence="8">Belongs to the AAA ATPase family. Katanin p60 subunit A1 subfamily.</text>
</comment>
<comment type="subunit">
    <text evidence="8">Can homooligomerize into hexameric rings, which may be promoted by interaction with microtubules. Interacts with KATNB1, which may serve as a targeting subunit.</text>
</comment>
<feature type="compositionally biased region" description="Acidic residues" evidence="9">
    <location>
        <begin position="255"/>
        <end position="264"/>
    </location>
</feature>
<evidence type="ECO:0000256" key="4">
    <source>
        <dbReference type="ARBA" id="ARBA00022741"/>
    </source>
</evidence>
<sequence>MSFWGGNMHGGRPRSNFPEGRENVVEGEDAASEFECEISYPPPPPLPPYWLWYNLYTQLVESGQLGMGSSSSPPTPPPAPRNSFQQMARMMDSLIMDPFMSNPPTMTKSRSTIAGTGAGKPIGPVRPRTLTGDWNRQQAKRDEDQWKASLRKRDPEIQPALPHIPRSRSNSQSNPSSGSSGDGTGVNIPKKARSIDRIPRLPDGSMKDATATVPKTGRQRATWRVPPSRRASDTVRNSMRTNTDFKSPRIRSDGEIDLSGEDEKDERSFHAVGWESHLVEILERDMLVKHPSVMWKAIAGLHEAKALLQEAVVLPLLMPDFFRGIRRPWKGVLMFGPPGTGKTLLAKAVATECGTTFFNVSSSTLTSKYRGESEKLVRLLFEMARFYAPTTIFIDEIDSLCSMRGTDSEHEASRRFKAELLIQMDGLGSNHDEKPVMVLAATNHPWDIDEAFRRRFEKRIYIPLPTAEARENLLELNLKDVTLESDIKLKDISKKVSGYSGADITSLCRDAAMMTMRRKISGRSPEEIKAMKKEDIDLPITSKDFDDAIARCKRSVSDTDIKRYEKWLKQYGSH</sequence>
<dbReference type="Pfam" id="PF17862">
    <property type="entry name" value="AAA_lid_3"/>
    <property type="match status" value="1"/>
</dbReference>
<comment type="subcellular location">
    <subcellularLocation>
        <location evidence="1">Cytoplasm</location>
        <location evidence="1">Cytoskeleton</location>
    </subcellularLocation>
    <subcellularLocation>
        <location evidence="8">Cytoplasm</location>
    </subcellularLocation>
    <subcellularLocation>
        <location evidence="8">Cytoplasm</location>
        <location evidence="8">Cytoskeleton</location>
        <location evidence="8">Microtubule organizing center</location>
        <location evidence="8">Centrosome</location>
    </subcellularLocation>
    <subcellularLocation>
        <location evidence="8">Cytoplasm</location>
        <location evidence="8">Cytoskeleton</location>
        <location evidence="8">Spindle pole</location>
    </subcellularLocation>
    <subcellularLocation>
        <location evidence="8">Cytoplasm</location>
        <location evidence="8">Cytoskeleton</location>
        <location evidence="8">Spindle</location>
    </subcellularLocation>
    <text evidence="8">Predominantly cytoplasmic. Also localized to the interphase centrosome and the mitotic spindle poles. Enhanced recruitment to the mitotic spindle poles requires microtubules and interaction with KATNB1.</text>
</comment>
<evidence type="ECO:0000259" key="10">
    <source>
        <dbReference type="SMART" id="SM00382"/>
    </source>
</evidence>
<comment type="function">
    <text evidence="8">Catalytic subunit of a complex which severs microtubules in an ATP-dependent manner. Microtubule severing may promote rapid reorganization of cellular microtubule arrays and the release of microtubules from the centrosome following nucleation.</text>
</comment>
<dbReference type="Pfam" id="PF00004">
    <property type="entry name" value="AAA"/>
    <property type="match status" value="1"/>
</dbReference>
<dbReference type="SMART" id="SM00382">
    <property type="entry name" value="AAA"/>
    <property type="match status" value="1"/>
</dbReference>
<evidence type="ECO:0000256" key="7">
    <source>
        <dbReference type="ARBA" id="ARBA00023235"/>
    </source>
</evidence>
<feature type="compositionally biased region" description="Basic and acidic residues" evidence="9">
    <location>
        <begin position="139"/>
        <end position="156"/>
    </location>
</feature>
<dbReference type="HAMAP" id="MF_03023">
    <property type="entry name" value="Katanin_p60_A1"/>
    <property type="match status" value="1"/>
</dbReference>
<protein>
    <recommendedName>
        <fullName evidence="8">Katanin p60 ATPase-containing subunit A1</fullName>
        <shortName evidence="8">Katanin p60 subunit A1</shortName>
        <ecNumber evidence="8">5.6.1.1</ecNumber>
    </recommendedName>
    <alternativeName>
        <fullName evidence="8">p60 katanin</fullName>
    </alternativeName>
</protein>
<keyword evidence="8" id="KW-0131">Cell cycle</keyword>
<evidence type="ECO:0000256" key="3">
    <source>
        <dbReference type="ARBA" id="ARBA00022701"/>
    </source>
</evidence>
<evidence type="ECO:0000313" key="11">
    <source>
        <dbReference type="EMBL" id="CAG7785851.1"/>
    </source>
</evidence>
<feature type="compositionally biased region" description="Low complexity" evidence="9">
    <location>
        <begin position="167"/>
        <end position="179"/>
    </location>
</feature>
<feature type="domain" description="AAA+ ATPase" evidence="10">
    <location>
        <begin position="328"/>
        <end position="466"/>
    </location>
</feature>
<evidence type="ECO:0000256" key="1">
    <source>
        <dbReference type="ARBA" id="ARBA00004245"/>
    </source>
</evidence>
<dbReference type="OrthoDB" id="5334845at2759"/>
<dbReference type="EMBL" id="CAJVCH010305444">
    <property type="protein sequence ID" value="CAG7785851.1"/>
    <property type="molecule type" value="Genomic_DNA"/>
</dbReference>
<dbReference type="Proteomes" id="UP000708208">
    <property type="component" value="Unassembled WGS sequence"/>
</dbReference>
<dbReference type="GO" id="GO:0005737">
    <property type="term" value="C:cytoplasm"/>
    <property type="evidence" value="ECO:0007669"/>
    <property type="project" value="UniProtKB-SubCell"/>
</dbReference>
<feature type="compositionally biased region" description="Polar residues" evidence="9">
    <location>
        <begin position="234"/>
        <end position="245"/>
    </location>
</feature>
<dbReference type="PANTHER" id="PTHR23074:SF152">
    <property type="entry name" value="KATANIN P60 ATPASE-CONTAINING SUBUNIT A1"/>
    <property type="match status" value="1"/>
</dbReference>
<comment type="caution">
    <text evidence="11">The sequence shown here is derived from an EMBL/GenBank/DDBJ whole genome shotgun (WGS) entry which is preliminary data.</text>
</comment>
<dbReference type="InterPro" id="IPR050304">
    <property type="entry name" value="MT-severing_AAA_ATPase"/>
</dbReference>
<dbReference type="PROSITE" id="PS00674">
    <property type="entry name" value="AAA"/>
    <property type="match status" value="1"/>
</dbReference>
<dbReference type="GO" id="GO:0005874">
    <property type="term" value="C:microtubule"/>
    <property type="evidence" value="ECO:0007669"/>
    <property type="project" value="UniProtKB-KW"/>
</dbReference>
<evidence type="ECO:0000313" key="12">
    <source>
        <dbReference type="Proteomes" id="UP000708208"/>
    </source>
</evidence>
<feature type="compositionally biased region" description="Polar residues" evidence="9">
    <location>
        <begin position="103"/>
        <end position="114"/>
    </location>
</feature>
<keyword evidence="4 8" id="KW-0547">Nucleotide-binding</keyword>
<dbReference type="Pfam" id="PF09336">
    <property type="entry name" value="Vps4_C"/>
    <property type="match status" value="1"/>
</dbReference>
<dbReference type="InterPro" id="IPR015415">
    <property type="entry name" value="Spast_Vps4_C"/>
</dbReference>
<evidence type="ECO:0000256" key="8">
    <source>
        <dbReference type="HAMAP-Rule" id="MF_03023"/>
    </source>
</evidence>
<dbReference type="GO" id="GO:0051013">
    <property type="term" value="P:microtubule severing"/>
    <property type="evidence" value="ECO:0007669"/>
    <property type="project" value="UniProtKB-UniRule"/>
</dbReference>
<evidence type="ECO:0000256" key="5">
    <source>
        <dbReference type="ARBA" id="ARBA00022840"/>
    </source>
</evidence>
<dbReference type="InterPro" id="IPR003959">
    <property type="entry name" value="ATPase_AAA_core"/>
</dbReference>
<dbReference type="InterPro" id="IPR028596">
    <property type="entry name" value="KATNA1"/>
</dbReference>
<reference evidence="11" key="1">
    <citation type="submission" date="2021-06" db="EMBL/GenBank/DDBJ databases">
        <authorList>
            <person name="Hodson N. C."/>
            <person name="Mongue J. A."/>
            <person name="Jaron S. K."/>
        </authorList>
    </citation>
    <scope>NUCLEOTIDE SEQUENCE</scope>
</reference>
<name>A0A8J2K9Y8_9HEXA</name>
<keyword evidence="6 8" id="KW-0206">Cytoskeleton</keyword>
<keyword evidence="8" id="KW-0132">Cell division</keyword>
<dbReference type="GO" id="GO:0008017">
    <property type="term" value="F:microtubule binding"/>
    <property type="evidence" value="ECO:0007669"/>
    <property type="project" value="UniProtKB-UniRule"/>
</dbReference>
<gene>
    <name evidence="8" type="primary">KATNA1</name>
    <name evidence="11" type="ORF">AFUS01_LOCUS24452</name>
</gene>
<keyword evidence="3 8" id="KW-0493">Microtubule</keyword>
<dbReference type="GO" id="GO:0005524">
    <property type="term" value="F:ATP binding"/>
    <property type="evidence" value="ECO:0007669"/>
    <property type="project" value="UniProtKB-KW"/>
</dbReference>
<organism evidence="11 12">
    <name type="scientific">Allacma fusca</name>
    <dbReference type="NCBI Taxonomy" id="39272"/>
    <lineage>
        <taxon>Eukaryota</taxon>
        <taxon>Metazoa</taxon>
        <taxon>Ecdysozoa</taxon>
        <taxon>Arthropoda</taxon>
        <taxon>Hexapoda</taxon>
        <taxon>Collembola</taxon>
        <taxon>Symphypleona</taxon>
        <taxon>Sminthuridae</taxon>
        <taxon>Allacma</taxon>
    </lineage>
</organism>
<dbReference type="GO" id="GO:0016887">
    <property type="term" value="F:ATP hydrolysis activity"/>
    <property type="evidence" value="ECO:0007669"/>
    <property type="project" value="InterPro"/>
</dbReference>
<dbReference type="InterPro" id="IPR003593">
    <property type="entry name" value="AAA+_ATPase"/>
</dbReference>
<feature type="region of interest" description="Disordered" evidence="9">
    <location>
        <begin position="64"/>
        <end position="83"/>
    </location>
</feature>
<dbReference type="FunFam" id="1.10.8.60:FF:000025">
    <property type="entry name" value="Katanin p60 ATPase-containing subunit A1"/>
    <property type="match status" value="1"/>
</dbReference>
<dbReference type="GO" id="GO:0005813">
    <property type="term" value="C:centrosome"/>
    <property type="evidence" value="ECO:0007669"/>
    <property type="project" value="UniProtKB-SubCell"/>
</dbReference>
<dbReference type="FunFam" id="3.40.50.300:FF:000159">
    <property type="entry name" value="Katanin p60 ATPase-containing subunit A1"/>
    <property type="match status" value="1"/>
</dbReference>
<comment type="activity regulation">
    <text evidence="8">ATPase activity is stimulated by microtubules, which promote homooligomerization. ATP-dependent microtubule severing is stimulated by interaction with KATNB1.</text>
</comment>
<feature type="region of interest" description="Disordered" evidence="9">
    <location>
        <begin position="1"/>
        <end position="27"/>
    </location>
</feature>
<evidence type="ECO:0000256" key="2">
    <source>
        <dbReference type="ARBA" id="ARBA00022490"/>
    </source>
</evidence>
<keyword evidence="7 8" id="KW-0413">Isomerase</keyword>
<dbReference type="InterPro" id="IPR003960">
    <property type="entry name" value="ATPase_AAA_CS"/>
</dbReference>
<evidence type="ECO:0000256" key="9">
    <source>
        <dbReference type="SAM" id="MobiDB-lite"/>
    </source>
</evidence>
<keyword evidence="2 8" id="KW-0963">Cytoplasm</keyword>
<keyword evidence="5 8" id="KW-0067">ATP-binding</keyword>
<dbReference type="AlphaFoldDB" id="A0A8J2K9Y8"/>
<dbReference type="GO" id="GO:0000922">
    <property type="term" value="C:spindle pole"/>
    <property type="evidence" value="ECO:0007669"/>
    <property type="project" value="UniProtKB-SubCell"/>
</dbReference>
<feature type="binding site" evidence="8">
    <location>
        <begin position="336"/>
        <end position="343"/>
    </location>
    <ligand>
        <name>ATP</name>
        <dbReference type="ChEBI" id="CHEBI:30616"/>
    </ligand>
</feature>
<keyword evidence="8" id="KW-0498">Mitosis</keyword>
<dbReference type="EC" id="5.6.1.1" evidence="8"/>
<dbReference type="GO" id="GO:0051301">
    <property type="term" value="P:cell division"/>
    <property type="evidence" value="ECO:0007669"/>
    <property type="project" value="UniProtKB-KW"/>
</dbReference>
<accession>A0A8J2K9Y8</accession>
<feature type="region of interest" description="Disordered" evidence="9">
    <location>
        <begin position="103"/>
        <end position="264"/>
    </location>
</feature>
<evidence type="ECO:0000256" key="6">
    <source>
        <dbReference type="ARBA" id="ARBA00023212"/>
    </source>
</evidence>